<evidence type="ECO:0000313" key="2">
    <source>
        <dbReference type="Proteomes" id="UP001055439"/>
    </source>
</evidence>
<keyword evidence="2" id="KW-1185">Reference proteome</keyword>
<gene>
    <name evidence="1" type="ORF">MUK42_35847</name>
</gene>
<dbReference type="EMBL" id="CP097502">
    <property type="protein sequence ID" value="URD74231.1"/>
    <property type="molecule type" value="Genomic_DNA"/>
</dbReference>
<proteinExistence type="predicted"/>
<dbReference type="AlphaFoldDB" id="A0A9E7EBU9"/>
<dbReference type="Proteomes" id="UP001055439">
    <property type="component" value="Chromosome 1"/>
</dbReference>
<organism evidence="1 2">
    <name type="scientific">Musa troglodytarum</name>
    <name type="common">fe'i banana</name>
    <dbReference type="NCBI Taxonomy" id="320322"/>
    <lineage>
        <taxon>Eukaryota</taxon>
        <taxon>Viridiplantae</taxon>
        <taxon>Streptophyta</taxon>
        <taxon>Embryophyta</taxon>
        <taxon>Tracheophyta</taxon>
        <taxon>Spermatophyta</taxon>
        <taxon>Magnoliopsida</taxon>
        <taxon>Liliopsida</taxon>
        <taxon>Zingiberales</taxon>
        <taxon>Musaceae</taxon>
        <taxon>Musa</taxon>
    </lineage>
</organism>
<accession>A0A9E7EBU9</accession>
<reference evidence="1" key="1">
    <citation type="submission" date="2022-05" db="EMBL/GenBank/DDBJ databases">
        <title>The Musa troglodytarum L. genome provides insights into the mechanism of non-climacteric behaviour and enrichment of carotenoids.</title>
        <authorList>
            <person name="Wang J."/>
        </authorList>
    </citation>
    <scope>NUCLEOTIDE SEQUENCE</scope>
    <source>
        <tissue evidence="1">Leaf</tissue>
    </source>
</reference>
<protein>
    <submittedName>
        <fullName evidence="1">Uncharacterized protein</fullName>
    </submittedName>
</protein>
<sequence>MVYCQFDYKAIAEHELNSKQWRTDWNPQGINSCFMDSHTTAYREEERRIYRGGRHLNPVGTRRNQLLHDSQTTEQREMWKNMEEEDGKTTPVEIEINKESAAAWILTEQERRNVEGYGVGRQVGDNCCQTETLS</sequence>
<name>A0A9E7EBU9_9LILI</name>
<evidence type="ECO:0000313" key="1">
    <source>
        <dbReference type="EMBL" id="URD74231.1"/>
    </source>
</evidence>